<keyword evidence="8" id="KW-0411">Iron-sulfur</keyword>
<dbReference type="InterPro" id="IPR006656">
    <property type="entry name" value="Mopterin_OxRdtase"/>
</dbReference>
<evidence type="ECO:0000256" key="1">
    <source>
        <dbReference type="ARBA" id="ARBA00001966"/>
    </source>
</evidence>
<accession>X1SFR7</accession>
<evidence type="ECO:0000259" key="9">
    <source>
        <dbReference type="PROSITE" id="PS51669"/>
    </source>
</evidence>
<dbReference type="PANTHER" id="PTHR43598">
    <property type="entry name" value="TUNGSTEN-CONTAINING FORMYLMETHANOFURAN DEHYDROGENASE 2 SUBUNIT B"/>
    <property type="match status" value="1"/>
</dbReference>
<reference evidence="10" key="1">
    <citation type="journal article" date="2014" name="Front. Microbiol.">
        <title>High frequency of phylogenetically diverse reductive dehalogenase-homologous genes in deep subseafloor sedimentary metagenomes.</title>
        <authorList>
            <person name="Kawai M."/>
            <person name="Futagami T."/>
            <person name="Toyoda A."/>
            <person name="Takaki Y."/>
            <person name="Nishi S."/>
            <person name="Hori S."/>
            <person name="Arai W."/>
            <person name="Tsubouchi T."/>
            <person name="Morono Y."/>
            <person name="Uchiyama I."/>
            <person name="Ito T."/>
            <person name="Fujiyama A."/>
            <person name="Inagaki F."/>
            <person name="Takami H."/>
        </authorList>
    </citation>
    <scope>NUCLEOTIDE SEQUENCE</scope>
    <source>
        <strain evidence="10">Expedition CK06-06</strain>
    </source>
</reference>
<evidence type="ECO:0000313" key="10">
    <source>
        <dbReference type="EMBL" id="GAI74265.1"/>
    </source>
</evidence>
<dbReference type="GO" id="GO:0030313">
    <property type="term" value="C:cell envelope"/>
    <property type="evidence" value="ECO:0007669"/>
    <property type="project" value="UniProtKB-SubCell"/>
</dbReference>
<evidence type="ECO:0000256" key="2">
    <source>
        <dbReference type="ARBA" id="ARBA00004196"/>
    </source>
</evidence>
<protein>
    <recommendedName>
        <fullName evidence="9">4Fe-4S Mo/W bis-MGD-type domain-containing protein</fullName>
    </recommendedName>
</protein>
<dbReference type="InterPro" id="IPR006963">
    <property type="entry name" value="Mopterin_OxRdtase_4Fe-4S_dom"/>
</dbReference>
<dbReference type="GO" id="GO:0016491">
    <property type="term" value="F:oxidoreductase activity"/>
    <property type="evidence" value="ECO:0007669"/>
    <property type="project" value="UniProtKB-KW"/>
</dbReference>
<dbReference type="EMBL" id="BARW01008930">
    <property type="protein sequence ID" value="GAI74265.1"/>
    <property type="molecule type" value="Genomic_DNA"/>
</dbReference>
<dbReference type="Gene3D" id="3.40.50.740">
    <property type="match status" value="1"/>
</dbReference>
<keyword evidence="6" id="KW-0560">Oxidoreductase</keyword>
<evidence type="ECO:0000256" key="3">
    <source>
        <dbReference type="ARBA" id="ARBA00010312"/>
    </source>
</evidence>
<evidence type="ECO:0000256" key="6">
    <source>
        <dbReference type="ARBA" id="ARBA00023002"/>
    </source>
</evidence>
<proteinExistence type="inferred from homology"/>
<dbReference type="PROSITE" id="PS51669">
    <property type="entry name" value="4FE4S_MOW_BIS_MGD"/>
    <property type="match status" value="1"/>
</dbReference>
<dbReference type="Pfam" id="PF04879">
    <property type="entry name" value="Molybdop_Fe4S4"/>
    <property type="match status" value="1"/>
</dbReference>
<dbReference type="Gene3D" id="3.40.228.10">
    <property type="entry name" value="Dimethylsulfoxide Reductase, domain 2"/>
    <property type="match status" value="1"/>
</dbReference>
<evidence type="ECO:0000256" key="8">
    <source>
        <dbReference type="ARBA" id="ARBA00023014"/>
    </source>
</evidence>
<evidence type="ECO:0000256" key="4">
    <source>
        <dbReference type="ARBA" id="ARBA00022485"/>
    </source>
</evidence>
<gene>
    <name evidence="10" type="ORF">S12H4_18136</name>
</gene>
<name>X1SFR7_9ZZZZ</name>
<comment type="caution">
    <text evidence="10">The sequence shown here is derived from an EMBL/GenBank/DDBJ whole genome shotgun (WGS) entry which is preliminary data.</text>
</comment>
<dbReference type="SMART" id="SM00926">
    <property type="entry name" value="Molybdop_Fe4S4"/>
    <property type="match status" value="1"/>
</dbReference>
<comment type="cofactor">
    <cofactor evidence="1">
        <name>[4Fe-4S] cluster</name>
        <dbReference type="ChEBI" id="CHEBI:49883"/>
    </cofactor>
</comment>
<dbReference type="Pfam" id="PF00384">
    <property type="entry name" value="Molybdopterin"/>
    <property type="match status" value="1"/>
</dbReference>
<keyword evidence="5" id="KW-0479">Metal-binding</keyword>
<keyword evidence="7" id="KW-0408">Iron</keyword>
<evidence type="ECO:0000256" key="7">
    <source>
        <dbReference type="ARBA" id="ARBA00023004"/>
    </source>
</evidence>
<dbReference type="PANTHER" id="PTHR43598:SF5">
    <property type="entry name" value="DMSO REDUCTASE CHAIN A"/>
    <property type="match status" value="1"/>
</dbReference>
<evidence type="ECO:0000256" key="5">
    <source>
        <dbReference type="ARBA" id="ARBA00022723"/>
    </source>
</evidence>
<dbReference type="AlphaFoldDB" id="X1SFR7"/>
<organism evidence="10">
    <name type="scientific">marine sediment metagenome</name>
    <dbReference type="NCBI Taxonomy" id="412755"/>
    <lineage>
        <taxon>unclassified sequences</taxon>
        <taxon>metagenomes</taxon>
        <taxon>ecological metagenomes</taxon>
    </lineage>
</organism>
<feature type="domain" description="4Fe-4S Mo/W bis-MGD-type" evidence="9">
    <location>
        <begin position="2"/>
        <end position="58"/>
    </location>
</feature>
<dbReference type="GO" id="GO:0051539">
    <property type="term" value="F:4 iron, 4 sulfur cluster binding"/>
    <property type="evidence" value="ECO:0007669"/>
    <property type="project" value="UniProtKB-KW"/>
</dbReference>
<feature type="non-terminal residue" evidence="10">
    <location>
        <position position="246"/>
    </location>
</feature>
<dbReference type="SUPFAM" id="SSF53706">
    <property type="entry name" value="Formate dehydrogenase/DMSO reductase, domains 1-3"/>
    <property type="match status" value="1"/>
</dbReference>
<comment type="similarity">
    <text evidence="3">Belongs to the prokaryotic molybdopterin-containing oxidoreductase family.</text>
</comment>
<dbReference type="Gene3D" id="2.20.25.90">
    <property type="entry name" value="ADC-like domains"/>
    <property type="match status" value="1"/>
</dbReference>
<dbReference type="GO" id="GO:0046872">
    <property type="term" value="F:metal ion binding"/>
    <property type="evidence" value="ECO:0007669"/>
    <property type="project" value="UniProtKB-KW"/>
</dbReference>
<sequence>MEKIIRSVCQACHCQCGVMVHVEDGKVTRVTGDPNHPMNQGFICVKGQAQPELLYHPDRLKYPLKRIGGKGEGKWERTTWDEALNAITEKLTEIKGKYGPESLAVIHGTGPRTGNTATHLLGLPLGTPNTISDDRHICHTPSVVAETSTIGGRTSIMMEVGPDYKNANCIVIWGGNPLAAHPPRGMEVVKAKRQRNTKLIVIDPRRITLASMADMWLQVRPGTDLALALGMLNVIVNEELYDKDFV</sequence>
<comment type="subcellular location">
    <subcellularLocation>
        <location evidence="2">Cell envelope</location>
    </subcellularLocation>
</comment>
<keyword evidence="4" id="KW-0004">4Fe-4S</keyword>